<evidence type="ECO:0000256" key="1">
    <source>
        <dbReference type="SAM" id="MobiDB-lite"/>
    </source>
</evidence>
<organism evidence="2">
    <name type="scientific">Cacopsylla melanoneura</name>
    <dbReference type="NCBI Taxonomy" id="428564"/>
    <lineage>
        <taxon>Eukaryota</taxon>
        <taxon>Metazoa</taxon>
        <taxon>Ecdysozoa</taxon>
        <taxon>Arthropoda</taxon>
        <taxon>Hexapoda</taxon>
        <taxon>Insecta</taxon>
        <taxon>Pterygota</taxon>
        <taxon>Neoptera</taxon>
        <taxon>Paraneoptera</taxon>
        <taxon>Hemiptera</taxon>
        <taxon>Sternorrhyncha</taxon>
        <taxon>Psylloidea</taxon>
        <taxon>Psyllidae</taxon>
        <taxon>Psyllinae</taxon>
        <taxon>Cacopsylla</taxon>
    </lineage>
</organism>
<accession>A0A8D8SVC2</accession>
<feature type="compositionally biased region" description="Polar residues" evidence="1">
    <location>
        <begin position="125"/>
        <end position="148"/>
    </location>
</feature>
<evidence type="ECO:0000313" key="2">
    <source>
        <dbReference type="EMBL" id="CAG6676629.1"/>
    </source>
</evidence>
<feature type="compositionally biased region" description="Polar residues" evidence="1">
    <location>
        <begin position="20"/>
        <end position="30"/>
    </location>
</feature>
<feature type="region of interest" description="Disordered" evidence="1">
    <location>
        <begin position="1"/>
        <end position="168"/>
    </location>
</feature>
<name>A0A8D8SVC2_9HEMI</name>
<proteinExistence type="predicted"/>
<feature type="compositionally biased region" description="Low complexity" evidence="1">
    <location>
        <begin position="149"/>
        <end position="168"/>
    </location>
</feature>
<dbReference type="CDD" id="cd00229">
    <property type="entry name" value="SGNH_hydrolase"/>
    <property type="match status" value="1"/>
</dbReference>
<feature type="compositionally biased region" description="Polar residues" evidence="1">
    <location>
        <begin position="80"/>
        <end position="95"/>
    </location>
</feature>
<dbReference type="Gene3D" id="3.40.50.1110">
    <property type="entry name" value="SGNH hydrolase"/>
    <property type="match status" value="1"/>
</dbReference>
<feature type="compositionally biased region" description="Basic and acidic residues" evidence="1">
    <location>
        <begin position="102"/>
        <end position="112"/>
    </location>
</feature>
<dbReference type="AlphaFoldDB" id="A0A8D8SVC2"/>
<sequence>MKPFDKPNHSKPESKPSKPDLNQSVSNNVPDKSKKYNMRSNPRQSLLNRSLSSVPKPSTSKSNKPTTYLSQPAPRRQSIICASTKPSGINHCQNSTHKKSKSKSDPNSKCESSKASSKAKVIGTPVTQNTSAAHPIVSVSSRPSADNQTLDTGDPSSSTSSVPSDTVSVTDLTVPPVLTHADHQVPASSQDITKSYSVNQLLTERNALIDRIQVLTTQLELQNGVQTPAPSTTILSSSSDISSPSKIAIFSDSMCRGIAQLMLFQLPNSHVTSVIKPGAPFSQVVEPIASQCTDFGPTDYVFIQAGTNDMHSLQPNTAKRLSIPASLCNLSKQTNIVLCSVPYRYDRLAHLSTNIYETNNFLKFVSAKFDFHYLDTNRFMSRALYTEEGLHYNRRGKNVLANNFVDLIHSRSSGIRKFLSLTQSTRGTSLSIQHDNVQTIVSRNVSNVQTIAPRTYDASTQVRAYEIDINSTFGSFVGVDEMNHSNMIDIVDLSNVNDDLLAGPTNSNSYPIPVVSSNVYSSPLSINIHRPDQRSNFNFGDRTLVT</sequence>
<feature type="compositionally biased region" description="Basic and acidic residues" evidence="1">
    <location>
        <begin position="1"/>
        <end position="18"/>
    </location>
</feature>
<reference evidence="2" key="1">
    <citation type="submission" date="2021-05" db="EMBL/GenBank/DDBJ databases">
        <authorList>
            <person name="Alioto T."/>
            <person name="Alioto T."/>
            <person name="Gomez Garrido J."/>
        </authorList>
    </citation>
    <scope>NUCLEOTIDE SEQUENCE</scope>
</reference>
<protein>
    <recommendedName>
        <fullName evidence="3">SGNH hydrolase-type esterase domain-containing protein</fullName>
    </recommendedName>
</protein>
<dbReference type="InterPro" id="IPR036514">
    <property type="entry name" value="SGNH_hydro_sf"/>
</dbReference>
<dbReference type="EMBL" id="HBUF01240290">
    <property type="protein sequence ID" value="CAG6676629.1"/>
    <property type="molecule type" value="Transcribed_RNA"/>
</dbReference>
<dbReference type="SUPFAM" id="SSF52266">
    <property type="entry name" value="SGNH hydrolase"/>
    <property type="match status" value="1"/>
</dbReference>
<evidence type="ECO:0008006" key="3">
    <source>
        <dbReference type="Google" id="ProtNLM"/>
    </source>
</evidence>
<feature type="compositionally biased region" description="Polar residues" evidence="1">
    <location>
        <begin position="38"/>
        <end position="70"/>
    </location>
</feature>